<organism evidence="5 6">
    <name type="scientific">Nanoarchaeum equitans (strain Kin4-M)</name>
    <dbReference type="NCBI Taxonomy" id="228908"/>
    <lineage>
        <taxon>Archaea</taxon>
        <taxon>Nanobdellota</taxon>
        <taxon>Candidatus Nanoarchaeia</taxon>
        <taxon>Nanoarchaeales</taxon>
        <taxon>Nanoarchaeaceae</taxon>
        <taxon>Nanoarchaeum</taxon>
    </lineage>
</organism>
<protein>
    <submittedName>
        <fullName evidence="5">NEQ421</fullName>
    </submittedName>
</protein>
<dbReference type="GO" id="GO:0005886">
    <property type="term" value="C:plasma membrane"/>
    <property type="evidence" value="ECO:0007669"/>
    <property type="project" value="TreeGrafter"/>
</dbReference>
<proteinExistence type="predicted"/>
<dbReference type="BioCyc" id="NEQU228908:GJB6-449-MONOMER"/>
<dbReference type="PANTHER" id="PTHR24220:SF86">
    <property type="entry name" value="ABC TRANSPORTER ABCH.1"/>
    <property type="match status" value="1"/>
</dbReference>
<keyword evidence="2" id="KW-0547">Nucleotide-binding</keyword>
<dbReference type="GO" id="GO:0022857">
    <property type="term" value="F:transmembrane transporter activity"/>
    <property type="evidence" value="ECO:0007669"/>
    <property type="project" value="UniProtKB-ARBA"/>
</dbReference>
<dbReference type="PATRIC" id="fig|228908.8.peg.431"/>
<dbReference type="Gene3D" id="3.40.50.300">
    <property type="entry name" value="P-loop containing nucleotide triphosphate hydrolases"/>
    <property type="match status" value="1"/>
</dbReference>
<dbReference type="EMBL" id="AE017199">
    <property type="protein sequence ID" value="AAR39266.1"/>
    <property type="molecule type" value="Genomic_DNA"/>
</dbReference>
<accession>Q74N27</accession>
<dbReference type="STRING" id="228908.NEQ421"/>
<dbReference type="PROSITE" id="PS50893">
    <property type="entry name" value="ABC_TRANSPORTER_2"/>
    <property type="match status" value="1"/>
</dbReference>
<dbReference type="GO" id="GO:0005524">
    <property type="term" value="F:ATP binding"/>
    <property type="evidence" value="ECO:0007669"/>
    <property type="project" value="UniProtKB-KW"/>
</dbReference>
<dbReference type="InterPro" id="IPR003439">
    <property type="entry name" value="ABC_transporter-like_ATP-bd"/>
</dbReference>
<dbReference type="SMART" id="SM00382">
    <property type="entry name" value="AAA"/>
    <property type="match status" value="1"/>
</dbReference>
<keyword evidence="6" id="KW-1185">Reference proteome</keyword>
<dbReference type="InterPro" id="IPR027417">
    <property type="entry name" value="P-loop_NTPase"/>
</dbReference>
<dbReference type="PROSITE" id="PS00211">
    <property type="entry name" value="ABC_TRANSPORTER_1"/>
    <property type="match status" value="1"/>
</dbReference>
<dbReference type="Pfam" id="PF00005">
    <property type="entry name" value="ABC_tran"/>
    <property type="match status" value="1"/>
</dbReference>
<dbReference type="CDD" id="cd03255">
    <property type="entry name" value="ABC_MJ0796_LolCDE_FtsE"/>
    <property type="match status" value="1"/>
</dbReference>
<dbReference type="AlphaFoldDB" id="Q74N27"/>
<dbReference type="GO" id="GO:0016887">
    <property type="term" value="F:ATP hydrolysis activity"/>
    <property type="evidence" value="ECO:0007669"/>
    <property type="project" value="InterPro"/>
</dbReference>
<dbReference type="FunFam" id="3.40.50.300:FF:000032">
    <property type="entry name" value="Export ABC transporter ATP-binding protein"/>
    <property type="match status" value="1"/>
</dbReference>
<dbReference type="EnsemblBacteria" id="AAR39266">
    <property type="protein sequence ID" value="AAR39266"/>
    <property type="gene ID" value="NEQ421"/>
</dbReference>
<dbReference type="InterPro" id="IPR015854">
    <property type="entry name" value="ABC_transpr_LolD-like"/>
</dbReference>
<feature type="domain" description="ABC transporter" evidence="4">
    <location>
        <begin position="4"/>
        <end position="228"/>
    </location>
</feature>
<dbReference type="InterPro" id="IPR017911">
    <property type="entry name" value="MacB-like_ATP-bd"/>
</dbReference>
<dbReference type="InterPro" id="IPR003593">
    <property type="entry name" value="AAA+_ATPase"/>
</dbReference>
<evidence type="ECO:0000313" key="5">
    <source>
        <dbReference type="EMBL" id="AAR39266.1"/>
    </source>
</evidence>
<sequence length="230" mass="25477">MKVLKLEGIRKSYNDLVVLDNINLDIDEGEFVSIMGPSGSGKTTLLNIMGLLDKPDKGKIIIKNKDVTNIYDDNILSYIRGKEIGFVFQHSYLIPVLTALENVLLPSIFIGSPNKDRAKKLLDLVGLKGYYNHYPNQLSGGQQQRVAIARALMNNPSIILADEPTASLDVKTAKTIVNLFKELNDKGHTIVMVTHDPNIAKYSKRIVVLYGGKILSDNASLEEALKLIEQ</sequence>
<evidence type="ECO:0000256" key="1">
    <source>
        <dbReference type="ARBA" id="ARBA00022448"/>
    </source>
</evidence>
<evidence type="ECO:0000256" key="2">
    <source>
        <dbReference type="ARBA" id="ARBA00022741"/>
    </source>
</evidence>
<dbReference type="GO" id="GO:0098796">
    <property type="term" value="C:membrane protein complex"/>
    <property type="evidence" value="ECO:0007669"/>
    <property type="project" value="UniProtKB-ARBA"/>
</dbReference>
<reference evidence="5 6" key="1">
    <citation type="journal article" date="2003" name="Proc. Natl. Acad. Sci. U.S.A.">
        <title>The genome of Nanoarchaeum equitans: insights into early archaeal evolution and derived parasitism.</title>
        <authorList>
            <person name="Waters E."/>
            <person name="Hohn M.J."/>
            <person name="Ahel I."/>
            <person name="Graham D.E."/>
            <person name="Adams M.D."/>
            <person name="Barnstead M."/>
            <person name="Beeson K.Y."/>
            <person name="Bibbs L."/>
            <person name="Bolanos R."/>
            <person name="Keller M."/>
            <person name="Kretz K."/>
            <person name="Lin X."/>
            <person name="Mathur E."/>
            <person name="Ni J."/>
            <person name="Podar M."/>
            <person name="Richardson T."/>
            <person name="Sutton G.G."/>
            <person name="Simon M."/>
            <person name="Soll D."/>
            <person name="Stetter K.O."/>
            <person name="Short J.M."/>
            <person name="Noordewier M."/>
        </authorList>
    </citation>
    <scope>NUCLEOTIDE SEQUENCE [LARGE SCALE GENOMIC DNA]</scope>
    <source>
        <strain evidence="5 6">Kin4-M</strain>
    </source>
</reference>
<keyword evidence="3" id="KW-0067">ATP-binding</keyword>
<dbReference type="PANTHER" id="PTHR24220">
    <property type="entry name" value="IMPORT ATP-BINDING PROTEIN"/>
    <property type="match status" value="1"/>
</dbReference>
<dbReference type="HOGENOM" id="CLU_000604_1_22_2"/>
<keyword evidence="1" id="KW-0813">Transport</keyword>
<name>Q74N27_NANEQ</name>
<gene>
    <name evidence="5" type="ordered locus">NEQ421</name>
</gene>
<dbReference type="InterPro" id="IPR017871">
    <property type="entry name" value="ABC_transporter-like_CS"/>
</dbReference>
<evidence type="ECO:0000256" key="3">
    <source>
        <dbReference type="ARBA" id="ARBA00022840"/>
    </source>
</evidence>
<evidence type="ECO:0000259" key="4">
    <source>
        <dbReference type="PROSITE" id="PS50893"/>
    </source>
</evidence>
<dbReference type="SUPFAM" id="SSF52540">
    <property type="entry name" value="P-loop containing nucleoside triphosphate hydrolases"/>
    <property type="match status" value="1"/>
</dbReference>
<evidence type="ECO:0000313" key="6">
    <source>
        <dbReference type="Proteomes" id="UP000000578"/>
    </source>
</evidence>
<dbReference type="Proteomes" id="UP000000578">
    <property type="component" value="Chromosome"/>
</dbReference>
<dbReference type="KEGG" id="neq:NEQ421"/>